<keyword evidence="11" id="KW-1185">Reference proteome</keyword>
<feature type="transmembrane region" description="Helical" evidence="9">
    <location>
        <begin position="87"/>
        <end position="110"/>
    </location>
</feature>
<comment type="subcellular location">
    <subcellularLocation>
        <location evidence="2">Endomembrane system</location>
    </subcellularLocation>
    <subcellularLocation>
        <location evidence="1">Membrane</location>
        <topology evidence="1">Single-pass membrane protein</topology>
    </subcellularLocation>
</comment>
<evidence type="ECO:0000256" key="1">
    <source>
        <dbReference type="ARBA" id="ARBA00004167"/>
    </source>
</evidence>
<reference evidence="10" key="2">
    <citation type="submission" date="2020-05" db="UniProtKB">
        <authorList>
            <consortium name="EnsemblMetazoa"/>
        </authorList>
    </citation>
    <scope>IDENTIFICATION</scope>
    <source>
        <strain evidence="10">IAEA</strain>
    </source>
</reference>
<keyword evidence="4" id="KW-0677">Repeat</keyword>
<dbReference type="GO" id="GO:0005886">
    <property type="term" value="C:plasma membrane"/>
    <property type="evidence" value="ECO:0007669"/>
    <property type="project" value="TreeGrafter"/>
</dbReference>
<feature type="disulfide bond" evidence="8">
    <location>
        <begin position="40"/>
        <end position="58"/>
    </location>
</feature>
<keyword evidence="3 9" id="KW-0812">Transmembrane</keyword>
<evidence type="ECO:0000256" key="6">
    <source>
        <dbReference type="ARBA" id="ARBA00023136"/>
    </source>
</evidence>
<dbReference type="PROSITE" id="PS01209">
    <property type="entry name" value="LDLRA_1"/>
    <property type="match status" value="1"/>
</dbReference>
<dbReference type="PANTHER" id="PTHR24270:SF8">
    <property type="entry name" value="LD11117P-RELATED"/>
    <property type="match status" value="1"/>
</dbReference>
<dbReference type="AlphaFoldDB" id="A0A1B0BPK2"/>
<dbReference type="InterPro" id="IPR036055">
    <property type="entry name" value="LDL_receptor-like_sf"/>
</dbReference>
<dbReference type="EnsemblMetazoa" id="GPPI036539-RA">
    <property type="protein sequence ID" value="GPPI036539-PA"/>
    <property type="gene ID" value="GPPI036539"/>
</dbReference>
<sequence length="113" mass="13049">MATVSVNLDNDYHGEHEREIRSDDCRKNVTRKCDEKQFQCGNGACIPIRFLCDGDSDCLDHSDEMIETCRFIGKSFLNLSSSHTFKMTIILLFLVNLIFVRIILDFLGWIRKA</sequence>
<dbReference type="VEuPathDB" id="VectorBase:GPPI036539"/>
<dbReference type="FunFam" id="4.10.400.10:FF:000005">
    <property type="entry name" value="low-density lipoprotein receptor-related protein 1B"/>
    <property type="match status" value="1"/>
</dbReference>
<evidence type="ECO:0000256" key="5">
    <source>
        <dbReference type="ARBA" id="ARBA00022989"/>
    </source>
</evidence>
<dbReference type="GO" id="GO:0016192">
    <property type="term" value="P:vesicle-mediated transport"/>
    <property type="evidence" value="ECO:0007669"/>
    <property type="project" value="UniProtKB-ARBA"/>
</dbReference>
<evidence type="ECO:0000256" key="8">
    <source>
        <dbReference type="PROSITE-ProRule" id="PRU00124"/>
    </source>
</evidence>
<name>A0A1B0BPK2_9MUSC</name>
<keyword evidence="5 9" id="KW-1133">Transmembrane helix</keyword>
<dbReference type="GO" id="GO:0012505">
    <property type="term" value="C:endomembrane system"/>
    <property type="evidence" value="ECO:0007669"/>
    <property type="project" value="UniProtKB-SubCell"/>
</dbReference>
<accession>A0A1B0BPK2</accession>
<evidence type="ECO:0000256" key="9">
    <source>
        <dbReference type="SAM" id="Phobius"/>
    </source>
</evidence>
<dbReference type="PANTHER" id="PTHR24270">
    <property type="entry name" value="LOW-DENSITY LIPOPROTEIN RECEPTOR-RELATED"/>
    <property type="match status" value="1"/>
</dbReference>
<evidence type="ECO:0000256" key="7">
    <source>
        <dbReference type="ARBA" id="ARBA00023157"/>
    </source>
</evidence>
<dbReference type="EMBL" id="JXJN01018054">
    <property type="status" value="NOT_ANNOTATED_CDS"/>
    <property type="molecule type" value="Genomic_DNA"/>
</dbReference>
<dbReference type="Gene3D" id="4.10.400.10">
    <property type="entry name" value="Low-density Lipoprotein Receptor"/>
    <property type="match status" value="1"/>
</dbReference>
<dbReference type="SMART" id="SM00192">
    <property type="entry name" value="LDLa"/>
    <property type="match status" value="1"/>
</dbReference>
<keyword evidence="7 8" id="KW-1015">Disulfide bond</keyword>
<dbReference type="InterPro" id="IPR023415">
    <property type="entry name" value="LDLR_class-A_CS"/>
</dbReference>
<dbReference type="STRING" id="67801.A0A1B0BPK2"/>
<dbReference type="InterPro" id="IPR002172">
    <property type="entry name" value="LDrepeatLR_classA_rpt"/>
</dbReference>
<evidence type="ECO:0000256" key="4">
    <source>
        <dbReference type="ARBA" id="ARBA00022737"/>
    </source>
</evidence>
<keyword evidence="6 9" id="KW-0472">Membrane</keyword>
<dbReference type="InterPro" id="IPR050685">
    <property type="entry name" value="LDLR"/>
</dbReference>
<dbReference type="CDD" id="cd00112">
    <property type="entry name" value="LDLa"/>
    <property type="match status" value="1"/>
</dbReference>
<organism evidence="10 11">
    <name type="scientific">Glossina palpalis gambiensis</name>
    <dbReference type="NCBI Taxonomy" id="67801"/>
    <lineage>
        <taxon>Eukaryota</taxon>
        <taxon>Metazoa</taxon>
        <taxon>Ecdysozoa</taxon>
        <taxon>Arthropoda</taxon>
        <taxon>Hexapoda</taxon>
        <taxon>Insecta</taxon>
        <taxon>Pterygota</taxon>
        <taxon>Neoptera</taxon>
        <taxon>Endopterygota</taxon>
        <taxon>Diptera</taxon>
        <taxon>Brachycera</taxon>
        <taxon>Muscomorpha</taxon>
        <taxon>Hippoboscoidea</taxon>
        <taxon>Glossinidae</taxon>
        <taxon>Glossina</taxon>
    </lineage>
</organism>
<evidence type="ECO:0000313" key="11">
    <source>
        <dbReference type="Proteomes" id="UP000092460"/>
    </source>
</evidence>
<evidence type="ECO:0000256" key="3">
    <source>
        <dbReference type="ARBA" id="ARBA00022692"/>
    </source>
</evidence>
<dbReference type="SUPFAM" id="SSF57424">
    <property type="entry name" value="LDL receptor-like module"/>
    <property type="match status" value="1"/>
</dbReference>
<dbReference type="Pfam" id="PF00057">
    <property type="entry name" value="Ldl_recept_a"/>
    <property type="match status" value="1"/>
</dbReference>
<reference evidence="11" key="1">
    <citation type="submission" date="2015-01" db="EMBL/GenBank/DDBJ databases">
        <authorList>
            <person name="Aksoy S."/>
            <person name="Warren W."/>
            <person name="Wilson R.K."/>
        </authorList>
    </citation>
    <scope>NUCLEOTIDE SEQUENCE [LARGE SCALE GENOMIC DNA]</scope>
    <source>
        <strain evidence="11">IAEA</strain>
    </source>
</reference>
<comment type="caution">
    <text evidence="8">Lacks conserved residue(s) required for the propagation of feature annotation.</text>
</comment>
<dbReference type="Proteomes" id="UP000092460">
    <property type="component" value="Unassembled WGS sequence"/>
</dbReference>
<evidence type="ECO:0000313" key="10">
    <source>
        <dbReference type="EnsemblMetazoa" id="GPPI036539-PA"/>
    </source>
</evidence>
<proteinExistence type="predicted"/>
<dbReference type="PROSITE" id="PS50068">
    <property type="entry name" value="LDLRA_2"/>
    <property type="match status" value="1"/>
</dbReference>
<evidence type="ECO:0000256" key="2">
    <source>
        <dbReference type="ARBA" id="ARBA00004308"/>
    </source>
</evidence>
<feature type="disulfide bond" evidence="8">
    <location>
        <begin position="33"/>
        <end position="45"/>
    </location>
</feature>
<protein>
    <submittedName>
        <fullName evidence="10">Uncharacterized protein</fullName>
    </submittedName>
</protein>